<dbReference type="Pfam" id="PF13961">
    <property type="entry name" value="DUF4219"/>
    <property type="match status" value="1"/>
</dbReference>
<dbReference type="OrthoDB" id="3599317at2759"/>
<dbReference type="Proteomes" id="UP000226431">
    <property type="component" value="Unassembled WGS sequence"/>
</dbReference>
<feature type="domain" description="DUF4219" evidence="1">
    <location>
        <begin position="137"/>
        <end position="161"/>
    </location>
</feature>
<reference evidence="2 3" key="1">
    <citation type="submission" date="2017-06" db="EMBL/GenBank/DDBJ databases">
        <title>Ant-infecting Ophiocordyceps genomes reveal a high diversity of potential behavioral manipulation genes and a possible major role for enterotoxins.</title>
        <authorList>
            <person name="De Bekker C."/>
            <person name="Evans H.C."/>
            <person name="Brachmann A."/>
            <person name="Hughes D.P."/>
        </authorList>
    </citation>
    <scope>NUCLEOTIDE SEQUENCE [LARGE SCALE GENOMIC DNA]</scope>
    <source>
        <strain evidence="2 3">Map16</strain>
    </source>
</reference>
<dbReference type="AlphaFoldDB" id="A0A2C5YV26"/>
<evidence type="ECO:0000259" key="1">
    <source>
        <dbReference type="Pfam" id="PF13961"/>
    </source>
</evidence>
<accession>A0A2C5YV26</accession>
<sequence>MNKEDRGFGDYLHGIDPEGRASEWHVRHTVRYCEAHFLRAITAAVVGELLPRLASLIDLGGIKVAEQPLYVNDVMTNRYQRDSTPDELFDVLLPEGYKLEPDKKSARLILQEDFSTRTQTKDLGLYAGSFDLAQLSGSKDYPSWALRMESALIREKLWPAVQQEGHNKAEEAKALLRLFVADGPLTQIKHIEDPCLIWKKLKELYNPSSFTSNLLLIGILFSVEYKGRMEVYLNRLKNNYEELLSRSQLKASTVEELMLLKSGVKT</sequence>
<evidence type="ECO:0000313" key="3">
    <source>
        <dbReference type="Proteomes" id="UP000226431"/>
    </source>
</evidence>
<comment type="caution">
    <text evidence="2">The sequence shown here is derived from an EMBL/GenBank/DDBJ whole genome shotgun (WGS) entry which is preliminary data.</text>
</comment>
<proteinExistence type="predicted"/>
<name>A0A2C5YV26_9HYPO</name>
<evidence type="ECO:0000313" key="2">
    <source>
        <dbReference type="EMBL" id="PHH71182.1"/>
    </source>
</evidence>
<keyword evidence="3" id="KW-1185">Reference proteome</keyword>
<protein>
    <recommendedName>
        <fullName evidence="1">DUF4219 domain-containing protein</fullName>
    </recommendedName>
</protein>
<dbReference type="EMBL" id="NJES01000541">
    <property type="protein sequence ID" value="PHH71182.1"/>
    <property type="molecule type" value="Genomic_DNA"/>
</dbReference>
<organism evidence="2 3">
    <name type="scientific">Ophiocordyceps camponoti-rufipedis</name>
    <dbReference type="NCBI Taxonomy" id="2004952"/>
    <lineage>
        <taxon>Eukaryota</taxon>
        <taxon>Fungi</taxon>
        <taxon>Dikarya</taxon>
        <taxon>Ascomycota</taxon>
        <taxon>Pezizomycotina</taxon>
        <taxon>Sordariomycetes</taxon>
        <taxon>Hypocreomycetidae</taxon>
        <taxon>Hypocreales</taxon>
        <taxon>Ophiocordycipitaceae</taxon>
        <taxon>Ophiocordyceps</taxon>
    </lineage>
</organism>
<gene>
    <name evidence="2" type="ORF">CDD80_5470</name>
</gene>
<dbReference type="InterPro" id="IPR025314">
    <property type="entry name" value="DUF4219"/>
</dbReference>